<feature type="transmembrane region" description="Helical" evidence="7">
    <location>
        <begin position="12"/>
        <end position="39"/>
    </location>
</feature>
<protein>
    <submittedName>
        <fullName evidence="9">Rhomboid family intramembrane serine protease</fullName>
    </submittedName>
</protein>
<organism evidence="9 10">
    <name type="scientific">Halobacillus salinarum</name>
    <dbReference type="NCBI Taxonomy" id="2932257"/>
    <lineage>
        <taxon>Bacteria</taxon>
        <taxon>Bacillati</taxon>
        <taxon>Bacillota</taxon>
        <taxon>Bacilli</taxon>
        <taxon>Bacillales</taxon>
        <taxon>Bacillaceae</taxon>
        <taxon>Halobacillus</taxon>
    </lineage>
</organism>
<feature type="transmembrane region" description="Helical" evidence="7">
    <location>
        <begin position="123"/>
        <end position="144"/>
    </location>
</feature>
<dbReference type="Pfam" id="PF01694">
    <property type="entry name" value="Rhomboid"/>
    <property type="match status" value="1"/>
</dbReference>
<dbReference type="GO" id="GO:0006508">
    <property type="term" value="P:proteolysis"/>
    <property type="evidence" value="ECO:0007669"/>
    <property type="project" value="UniProtKB-KW"/>
</dbReference>
<sequence length="254" mass="28395">MFVRTESFKEFIRFYPIVSALVIIHFVLWLLISVLHFGFAVQLYQQGLGVNLLISQGEYWRLITPVFLHAGFAHALFNSFSLVLFGPALEQMLGKTKFILLYLFAGFAGNLGTYIASPESYTAHLGASGAIFGLFGVYIFMVFFRKHLIDQANAQIITVIFILGAVMTFLQANINVLGHIFGFLGGLAAAPIVLRNVQGFSLSQIRSRSSSPGGFSFNPNRHSRRNRSLKTAGRYLFWGLIIFLVAIYVFSNFL</sequence>
<dbReference type="Proteomes" id="UP000831787">
    <property type="component" value="Chromosome"/>
</dbReference>
<proteinExistence type="inferred from homology"/>
<dbReference type="InterPro" id="IPR035952">
    <property type="entry name" value="Rhomboid-like_sf"/>
</dbReference>
<dbReference type="InterPro" id="IPR022764">
    <property type="entry name" value="Peptidase_S54_rhomboid_dom"/>
</dbReference>
<evidence type="ECO:0000256" key="5">
    <source>
        <dbReference type="ARBA" id="ARBA00022989"/>
    </source>
</evidence>
<dbReference type="GO" id="GO:0008233">
    <property type="term" value="F:peptidase activity"/>
    <property type="evidence" value="ECO:0007669"/>
    <property type="project" value="UniProtKB-KW"/>
</dbReference>
<evidence type="ECO:0000313" key="10">
    <source>
        <dbReference type="Proteomes" id="UP000831787"/>
    </source>
</evidence>
<gene>
    <name evidence="9" type="ORF">MUN89_21435</name>
</gene>
<dbReference type="PANTHER" id="PTHR43731:SF14">
    <property type="entry name" value="PRESENILIN-ASSOCIATED RHOMBOID-LIKE PROTEIN, MITOCHONDRIAL"/>
    <property type="match status" value="1"/>
</dbReference>
<keyword evidence="6 7" id="KW-0472">Membrane</keyword>
<keyword evidence="4" id="KW-0378">Hydrolase</keyword>
<evidence type="ECO:0000256" key="2">
    <source>
        <dbReference type="ARBA" id="ARBA00009045"/>
    </source>
</evidence>
<keyword evidence="10" id="KW-1185">Reference proteome</keyword>
<dbReference type="RefSeq" id="WP_244710243.1">
    <property type="nucleotide sequence ID" value="NZ_CP095073.1"/>
</dbReference>
<dbReference type="InterPro" id="IPR050925">
    <property type="entry name" value="Rhomboid_protease_S54"/>
</dbReference>
<comment type="similarity">
    <text evidence="2">Belongs to the peptidase S54 family.</text>
</comment>
<feature type="transmembrane region" description="Helical" evidence="7">
    <location>
        <begin position="232"/>
        <end position="251"/>
    </location>
</feature>
<dbReference type="SUPFAM" id="SSF144091">
    <property type="entry name" value="Rhomboid-like"/>
    <property type="match status" value="1"/>
</dbReference>
<accession>A0ABY4EL31</accession>
<evidence type="ECO:0000256" key="3">
    <source>
        <dbReference type="ARBA" id="ARBA00022692"/>
    </source>
</evidence>
<evidence type="ECO:0000256" key="7">
    <source>
        <dbReference type="SAM" id="Phobius"/>
    </source>
</evidence>
<evidence type="ECO:0000256" key="1">
    <source>
        <dbReference type="ARBA" id="ARBA00004141"/>
    </source>
</evidence>
<evidence type="ECO:0000313" key="9">
    <source>
        <dbReference type="EMBL" id="UOQ44354.1"/>
    </source>
</evidence>
<feature type="transmembrane region" description="Helical" evidence="7">
    <location>
        <begin position="180"/>
        <end position="197"/>
    </location>
</feature>
<feature type="transmembrane region" description="Helical" evidence="7">
    <location>
        <begin position="156"/>
        <end position="174"/>
    </location>
</feature>
<keyword evidence="5 7" id="KW-1133">Transmembrane helix</keyword>
<keyword evidence="9" id="KW-0645">Protease</keyword>
<keyword evidence="3 7" id="KW-0812">Transmembrane</keyword>
<dbReference type="EMBL" id="CP095073">
    <property type="protein sequence ID" value="UOQ44354.1"/>
    <property type="molecule type" value="Genomic_DNA"/>
</dbReference>
<reference evidence="9 10" key="1">
    <citation type="submission" date="2022-04" db="EMBL/GenBank/DDBJ databases">
        <title>Halobacillus sp. isolated from saltern.</title>
        <authorList>
            <person name="Won M."/>
            <person name="Lee C.-M."/>
            <person name="Woen H.-Y."/>
            <person name="Kwon S.-W."/>
        </authorList>
    </citation>
    <scope>NUCLEOTIDE SEQUENCE [LARGE SCALE GENOMIC DNA]</scope>
    <source>
        <strain evidence="9 10">SSBR10-3</strain>
    </source>
</reference>
<feature type="transmembrane region" description="Helical" evidence="7">
    <location>
        <begin position="98"/>
        <end position="117"/>
    </location>
</feature>
<dbReference type="PANTHER" id="PTHR43731">
    <property type="entry name" value="RHOMBOID PROTEASE"/>
    <property type="match status" value="1"/>
</dbReference>
<evidence type="ECO:0000256" key="6">
    <source>
        <dbReference type="ARBA" id="ARBA00023136"/>
    </source>
</evidence>
<evidence type="ECO:0000256" key="4">
    <source>
        <dbReference type="ARBA" id="ARBA00022801"/>
    </source>
</evidence>
<feature type="domain" description="Peptidase S54 rhomboid" evidence="8">
    <location>
        <begin position="57"/>
        <end position="195"/>
    </location>
</feature>
<evidence type="ECO:0000259" key="8">
    <source>
        <dbReference type="Pfam" id="PF01694"/>
    </source>
</evidence>
<feature type="transmembrane region" description="Helical" evidence="7">
    <location>
        <begin position="59"/>
        <end position="86"/>
    </location>
</feature>
<dbReference type="Gene3D" id="1.20.1540.10">
    <property type="entry name" value="Rhomboid-like"/>
    <property type="match status" value="1"/>
</dbReference>
<name>A0ABY4EL31_9BACI</name>
<comment type="subcellular location">
    <subcellularLocation>
        <location evidence="1">Membrane</location>
        <topology evidence="1">Multi-pass membrane protein</topology>
    </subcellularLocation>
</comment>